<dbReference type="EMBL" id="LMWP01000048">
    <property type="protein sequence ID" value="KUN17613.1"/>
    <property type="molecule type" value="Genomic_DNA"/>
</dbReference>
<accession>A0A101PUG8</accession>
<comment type="caution">
    <text evidence="2">The sequence shown here is derived from an EMBL/GenBank/DDBJ whole genome shotgun (WGS) entry which is preliminary data.</text>
</comment>
<dbReference type="InterPro" id="IPR010982">
    <property type="entry name" value="Lambda_DNA-bd_dom_sf"/>
</dbReference>
<dbReference type="PROSITE" id="PS50943">
    <property type="entry name" value="HTH_CROC1"/>
    <property type="match status" value="1"/>
</dbReference>
<dbReference type="SUPFAM" id="SSF47413">
    <property type="entry name" value="lambda repressor-like DNA-binding domains"/>
    <property type="match status" value="1"/>
</dbReference>
<evidence type="ECO:0000313" key="3">
    <source>
        <dbReference type="Proteomes" id="UP000053398"/>
    </source>
</evidence>
<dbReference type="Proteomes" id="UP000053398">
    <property type="component" value="Unassembled WGS sequence"/>
</dbReference>
<sequence length="437" mass="47212">MHKRERHPLALARAALGMSGDQMAKAIRAAAEREGLRSGVDRQRVHKWEQGVRPSDDSQRYIAQVLGIPLDDIGPAEWPRWLPAVDSGVVPLGHANTVHALREALHTMNRRTLLSTIPGSALVTLAGSWAGTEPVAHVQEQPLPDNAVGEDVVAALEDTSARLNALATEQRQHIAPLYDAHLTRVTDLIDERRYPRALKARLHGLAASLSQTVAWIRFDCGEHGAATRYWIAGLHNAHAGKDRDMGAALLSDLAYQASWRDDPATAAGILQKALNRTTHPAASSLLHLRLARAQAALGERRATLASLSTAERLLGTGDPSDMPAWCSWLSPADVAVDSGRCLLDLGDVTRAHALIAEGQALLPPSRDKTRGIFLAYRAQGHLSRREPDAAAADALEALHLAKRIGAPRCVQLVRDLVPQFAPYRSTQGVSELLHAAA</sequence>
<reference evidence="2 3" key="1">
    <citation type="submission" date="2015-10" db="EMBL/GenBank/DDBJ databases">
        <title>Draft genome sequence of Streptomyces corchorusii DSM 40340, type strain for the species Streptomyces corchorusii.</title>
        <authorList>
            <person name="Ruckert C."/>
            <person name="Winkler A."/>
            <person name="Kalinowski J."/>
            <person name="Kampfer P."/>
            <person name="Glaeser S."/>
        </authorList>
    </citation>
    <scope>NUCLEOTIDE SEQUENCE [LARGE SCALE GENOMIC DNA]</scope>
    <source>
        <strain evidence="2 3">DSM 40340</strain>
    </source>
</reference>
<dbReference type="GO" id="GO:0003677">
    <property type="term" value="F:DNA binding"/>
    <property type="evidence" value="ECO:0007669"/>
    <property type="project" value="InterPro"/>
</dbReference>
<keyword evidence="3" id="KW-1185">Reference proteome</keyword>
<dbReference type="InterPro" id="IPR001387">
    <property type="entry name" value="Cro/C1-type_HTH"/>
</dbReference>
<evidence type="ECO:0000259" key="1">
    <source>
        <dbReference type="PROSITE" id="PS50943"/>
    </source>
</evidence>
<evidence type="ECO:0000313" key="2">
    <source>
        <dbReference type="EMBL" id="KUN17613.1"/>
    </source>
</evidence>
<organism evidence="2 3">
    <name type="scientific">Streptomyces corchorusii</name>
    <name type="common">Streptomyces chibaensis</name>
    <dbReference type="NCBI Taxonomy" id="1903"/>
    <lineage>
        <taxon>Bacteria</taxon>
        <taxon>Bacillati</taxon>
        <taxon>Actinomycetota</taxon>
        <taxon>Actinomycetes</taxon>
        <taxon>Kitasatosporales</taxon>
        <taxon>Streptomycetaceae</taxon>
        <taxon>Streptomyces</taxon>
    </lineage>
</organism>
<feature type="domain" description="HTH cro/C1-type" evidence="1">
    <location>
        <begin position="37"/>
        <end position="73"/>
    </location>
</feature>
<dbReference type="RefSeq" id="WP_059266314.1">
    <property type="nucleotide sequence ID" value="NZ_KQ948370.1"/>
</dbReference>
<dbReference type="CDD" id="cd00093">
    <property type="entry name" value="HTH_XRE"/>
    <property type="match status" value="1"/>
</dbReference>
<protein>
    <submittedName>
        <fullName evidence="2">Transcriptional regulator</fullName>
    </submittedName>
</protein>
<proteinExistence type="predicted"/>
<dbReference type="AlphaFoldDB" id="A0A101PUG8"/>
<dbReference type="Gene3D" id="1.10.260.40">
    <property type="entry name" value="lambda repressor-like DNA-binding domains"/>
    <property type="match status" value="1"/>
</dbReference>
<gene>
    <name evidence="2" type="ORF">AQJ11_37765</name>
</gene>
<name>A0A101PUG8_STRCK</name>